<dbReference type="InterPro" id="IPR000073">
    <property type="entry name" value="AB_hydrolase_1"/>
</dbReference>
<dbReference type="PANTHER" id="PTHR43798">
    <property type="entry name" value="MONOACYLGLYCEROL LIPASE"/>
    <property type="match status" value="1"/>
</dbReference>
<keyword evidence="1" id="KW-0378">Hydrolase</keyword>
<feature type="domain" description="Serine aminopeptidase S33" evidence="2">
    <location>
        <begin position="38"/>
        <end position="233"/>
    </location>
</feature>
<sequence length="252" mass="29213">MPFVKCLNRSIFYEDLGQGPTILFVHPPGMGRKTFIKQKLLQSSYRLLIPDFSGHGDSYSIDGKMNISLYVEEIEAIRNQIGEEAIFLFGYSAGGTIVQEYAIKYPKNVKGVILSGGYPKVTTELLRIEHQIGINMVVYAPKMLAKLLSLSHYREASLQAELYQHILKSNRYTWRQFYIESLRFNCVDRITQLNAPLMLLYSTKTDYINHHIKYYSKFIDTEIHLIKGAGHQLPTRRFEKVNKLIEQFIQKH</sequence>
<dbReference type="RefSeq" id="WP_078110468.1">
    <property type="nucleotide sequence ID" value="NZ_CP065424.1"/>
</dbReference>
<dbReference type="GO" id="GO:0016787">
    <property type="term" value="F:hydrolase activity"/>
    <property type="evidence" value="ECO:0007669"/>
    <property type="project" value="UniProtKB-KW"/>
</dbReference>
<keyword evidence="4" id="KW-1185">Reference proteome</keyword>
<proteinExistence type="predicted"/>
<comment type="caution">
    <text evidence="3">The sequence shown here is derived from an EMBL/GenBank/DDBJ whole genome shotgun (WGS) entry which is preliminary data.</text>
</comment>
<accession>A0A8E2LD82</accession>
<dbReference type="EMBL" id="MTLA01000164">
    <property type="protein sequence ID" value="OOP67780.1"/>
    <property type="molecule type" value="Genomic_DNA"/>
</dbReference>
<dbReference type="Pfam" id="PF12146">
    <property type="entry name" value="Hydrolase_4"/>
    <property type="match status" value="1"/>
</dbReference>
<name>A0A8E2LD82_9BACI</name>
<dbReference type="InterPro" id="IPR022742">
    <property type="entry name" value="Hydrolase_4"/>
</dbReference>
<dbReference type="InterPro" id="IPR029058">
    <property type="entry name" value="AB_hydrolase_fold"/>
</dbReference>
<evidence type="ECO:0000313" key="3">
    <source>
        <dbReference type="EMBL" id="OOP67780.1"/>
    </source>
</evidence>
<gene>
    <name evidence="3" type="ORF">BWZ43_14055</name>
</gene>
<reference evidence="3 4" key="1">
    <citation type="submission" date="2017-01" db="EMBL/GenBank/DDBJ databases">
        <title>Draft genome sequence of Bacillus oleronius.</title>
        <authorList>
            <person name="Allam M."/>
        </authorList>
    </citation>
    <scope>NUCLEOTIDE SEQUENCE [LARGE SCALE GENOMIC DNA]</scope>
    <source>
        <strain evidence="3 4">DSM 9356</strain>
    </source>
</reference>
<dbReference type="Proteomes" id="UP000189761">
    <property type="component" value="Unassembled WGS sequence"/>
</dbReference>
<dbReference type="Gene3D" id="3.40.50.1820">
    <property type="entry name" value="alpha/beta hydrolase"/>
    <property type="match status" value="1"/>
</dbReference>
<evidence type="ECO:0000259" key="2">
    <source>
        <dbReference type="Pfam" id="PF12146"/>
    </source>
</evidence>
<evidence type="ECO:0000313" key="4">
    <source>
        <dbReference type="Proteomes" id="UP000189761"/>
    </source>
</evidence>
<dbReference type="PRINTS" id="PR00111">
    <property type="entry name" value="ABHYDROLASE"/>
</dbReference>
<dbReference type="SUPFAM" id="SSF53474">
    <property type="entry name" value="alpha/beta-Hydrolases"/>
    <property type="match status" value="1"/>
</dbReference>
<organism evidence="3 4">
    <name type="scientific">Heyndrickxia oleronia</name>
    <dbReference type="NCBI Taxonomy" id="38875"/>
    <lineage>
        <taxon>Bacteria</taxon>
        <taxon>Bacillati</taxon>
        <taxon>Bacillota</taxon>
        <taxon>Bacilli</taxon>
        <taxon>Bacillales</taxon>
        <taxon>Bacillaceae</taxon>
        <taxon>Heyndrickxia</taxon>
    </lineage>
</organism>
<dbReference type="GO" id="GO:0016020">
    <property type="term" value="C:membrane"/>
    <property type="evidence" value="ECO:0007669"/>
    <property type="project" value="TreeGrafter"/>
</dbReference>
<evidence type="ECO:0000256" key="1">
    <source>
        <dbReference type="ARBA" id="ARBA00022801"/>
    </source>
</evidence>
<protein>
    <recommendedName>
        <fullName evidence="2">Serine aminopeptidase S33 domain-containing protein</fullName>
    </recommendedName>
</protein>
<dbReference type="AlphaFoldDB" id="A0A8E2LD82"/>
<dbReference type="PANTHER" id="PTHR43798:SF31">
    <property type="entry name" value="AB HYDROLASE SUPERFAMILY PROTEIN YCLE"/>
    <property type="match status" value="1"/>
</dbReference>
<dbReference type="InterPro" id="IPR050266">
    <property type="entry name" value="AB_hydrolase_sf"/>
</dbReference>